<keyword evidence="8" id="KW-0963">Cytoplasm</keyword>
<proteinExistence type="inferred from homology"/>
<reference evidence="10 11" key="1">
    <citation type="submission" date="2019-10" db="EMBL/GenBank/DDBJ databases">
        <title>Nocardia macrotermitis sp. nov. and Nocardia aurantia sp. nov., isolated from the gut of fungus growing-termite Macrotermes natalensis.</title>
        <authorList>
            <person name="Benndorf R."/>
            <person name="Schwitalla J."/>
            <person name="Martin K."/>
            <person name="De Beer W."/>
            <person name="Kaster A.-K."/>
            <person name="Vollmers J."/>
            <person name="Poulsen M."/>
            <person name="Beemelmanns C."/>
        </authorList>
    </citation>
    <scope>NUCLEOTIDE SEQUENCE [LARGE SCALE GENOMIC DNA]</scope>
    <source>
        <strain evidence="10 11">RB56</strain>
    </source>
</reference>
<accession>A0A7K0DNQ4</accession>
<evidence type="ECO:0000259" key="9">
    <source>
        <dbReference type="Pfam" id="PF01648"/>
    </source>
</evidence>
<feature type="binding site" evidence="8">
    <location>
        <position position="48"/>
    </location>
    <ligand>
        <name>Mg(2+)</name>
        <dbReference type="ChEBI" id="CHEBI:18420"/>
    </ligand>
</feature>
<protein>
    <recommendedName>
        <fullName evidence="8">Holo-[acyl-carrier-protein] synthase</fullName>
        <shortName evidence="8">Holo-ACP synthase</shortName>
        <ecNumber evidence="8">2.7.8.7</ecNumber>
    </recommendedName>
    <alternativeName>
        <fullName evidence="8">4'-phosphopantetheinyl transferase AcpS</fullName>
    </alternativeName>
</protein>
<keyword evidence="1 8" id="KW-0444">Lipid biosynthesis</keyword>
<feature type="binding site" evidence="8">
    <location>
        <position position="95"/>
    </location>
    <ligand>
        <name>Mg(2+)</name>
        <dbReference type="ChEBI" id="CHEBI:18420"/>
    </ligand>
</feature>
<dbReference type="NCBIfam" id="TIGR00556">
    <property type="entry name" value="pantethn_trn"/>
    <property type="match status" value="1"/>
</dbReference>
<organism evidence="10 11">
    <name type="scientific">Nocardia aurantia</name>
    <dbReference type="NCBI Taxonomy" id="2585199"/>
    <lineage>
        <taxon>Bacteria</taxon>
        <taxon>Bacillati</taxon>
        <taxon>Actinomycetota</taxon>
        <taxon>Actinomycetes</taxon>
        <taxon>Mycobacteriales</taxon>
        <taxon>Nocardiaceae</taxon>
        <taxon>Nocardia</taxon>
    </lineage>
</organism>
<keyword evidence="5 8" id="KW-0460">Magnesium</keyword>
<evidence type="ECO:0000256" key="5">
    <source>
        <dbReference type="ARBA" id="ARBA00022842"/>
    </source>
</evidence>
<dbReference type="AlphaFoldDB" id="A0A7K0DNQ4"/>
<comment type="function">
    <text evidence="8">Transfers the 4'-phosphopantetheine moiety from coenzyme A to a Ser of acyl-carrier-protein.</text>
</comment>
<comment type="similarity">
    <text evidence="8">Belongs to the P-Pant transferase superfamily. AcpS family.</text>
</comment>
<evidence type="ECO:0000256" key="2">
    <source>
        <dbReference type="ARBA" id="ARBA00022679"/>
    </source>
</evidence>
<dbReference type="Gene3D" id="3.90.470.20">
    <property type="entry name" value="4'-phosphopantetheinyl transferase domain"/>
    <property type="match status" value="1"/>
</dbReference>
<dbReference type="GO" id="GO:0008897">
    <property type="term" value="F:holo-[acyl-carrier-protein] synthase activity"/>
    <property type="evidence" value="ECO:0007669"/>
    <property type="project" value="UniProtKB-UniRule"/>
</dbReference>
<keyword evidence="7 8" id="KW-0275">Fatty acid biosynthesis</keyword>
<dbReference type="SUPFAM" id="SSF56214">
    <property type="entry name" value="4'-phosphopantetheinyl transferase"/>
    <property type="match status" value="1"/>
</dbReference>
<dbReference type="EMBL" id="WEGI01000005">
    <property type="protein sequence ID" value="MQY27238.1"/>
    <property type="molecule type" value="Genomic_DNA"/>
</dbReference>
<dbReference type="RefSeq" id="WP_227837638.1">
    <property type="nucleotide sequence ID" value="NZ_WEGI01000005.1"/>
</dbReference>
<dbReference type="InterPro" id="IPR008278">
    <property type="entry name" value="4-PPantetheinyl_Trfase_dom"/>
</dbReference>
<sequence length="176" mass="18974">MTPPPAAGPEPDPCTTMLRDSPGARVAARLLDDCLEQLPGPATRIGVDVCDLAVLRRQLALPSSARFLANTFTEEELRYCQGRADRLGARWAAKEAVAKAIGTGFRELTPIQVEIRRDDGGMPWVCAATEQPWPYRAHTWAWSVSLSHDADLAIAAAIAVVPQPPPGPPTRGGSWQ</sequence>
<dbReference type="GO" id="GO:0000287">
    <property type="term" value="F:magnesium ion binding"/>
    <property type="evidence" value="ECO:0007669"/>
    <property type="project" value="UniProtKB-UniRule"/>
</dbReference>
<comment type="caution">
    <text evidence="10">The sequence shown here is derived from an EMBL/GenBank/DDBJ whole genome shotgun (WGS) entry which is preliminary data.</text>
</comment>
<gene>
    <name evidence="8" type="primary">acpS</name>
    <name evidence="10" type="ORF">NRB56_28210</name>
</gene>
<dbReference type="HAMAP" id="MF_00101">
    <property type="entry name" value="AcpS"/>
    <property type="match status" value="1"/>
</dbReference>
<feature type="domain" description="4'-phosphopantetheinyl transferase" evidence="9">
    <location>
        <begin position="44"/>
        <end position="155"/>
    </location>
</feature>
<evidence type="ECO:0000256" key="4">
    <source>
        <dbReference type="ARBA" id="ARBA00022832"/>
    </source>
</evidence>
<keyword evidence="4 8" id="KW-0276">Fatty acid metabolism</keyword>
<keyword evidence="11" id="KW-1185">Reference proteome</keyword>
<dbReference type="GO" id="GO:0005737">
    <property type="term" value="C:cytoplasm"/>
    <property type="evidence" value="ECO:0007669"/>
    <property type="project" value="UniProtKB-SubCell"/>
</dbReference>
<evidence type="ECO:0000256" key="3">
    <source>
        <dbReference type="ARBA" id="ARBA00022723"/>
    </source>
</evidence>
<evidence type="ECO:0000313" key="10">
    <source>
        <dbReference type="EMBL" id="MQY27238.1"/>
    </source>
</evidence>
<name>A0A7K0DNQ4_9NOCA</name>
<dbReference type="GO" id="GO:0006633">
    <property type="term" value="P:fatty acid biosynthetic process"/>
    <property type="evidence" value="ECO:0007669"/>
    <property type="project" value="UniProtKB-UniRule"/>
</dbReference>
<dbReference type="InterPro" id="IPR004568">
    <property type="entry name" value="Ppantetheine-prot_Trfase_dom"/>
</dbReference>
<dbReference type="Proteomes" id="UP000431401">
    <property type="component" value="Unassembled WGS sequence"/>
</dbReference>
<dbReference type="InterPro" id="IPR037143">
    <property type="entry name" value="4-PPantetheinyl_Trfase_dom_sf"/>
</dbReference>
<evidence type="ECO:0000256" key="7">
    <source>
        <dbReference type="ARBA" id="ARBA00023160"/>
    </source>
</evidence>
<keyword evidence="6 8" id="KW-0443">Lipid metabolism</keyword>
<comment type="catalytic activity">
    <reaction evidence="8">
        <text>apo-[ACP] + CoA = holo-[ACP] + adenosine 3',5'-bisphosphate + H(+)</text>
        <dbReference type="Rhea" id="RHEA:12068"/>
        <dbReference type="Rhea" id="RHEA-COMP:9685"/>
        <dbReference type="Rhea" id="RHEA-COMP:9690"/>
        <dbReference type="ChEBI" id="CHEBI:15378"/>
        <dbReference type="ChEBI" id="CHEBI:29999"/>
        <dbReference type="ChEBI" id="CHEBI:57287"/>
        <dbReference type="ChEBI" id="CHEBI:58343"/>
        <dbReference type="ChEBI" id="CHEBI:64479"/>
        <dbReference type="EC" id="2.7.8.7"/>
    </reaction>
</comment>
<keyword evidence="2 8" id="KW-0808">Transferase</keyword>
<dbReference type="Pfam" id="PF01648">
    <property type="entry name" value="ACPS"/>
    <property type="match status" value="1"/>
</dbReference>
<evidence type="ECO:0000256" key="8">
    <source>
        <dbReference type="HAMAP-Rule" id="MF_00101"/>
    </source>
</evidence>
<evidence type="ECO:0000313" key="11">
    <source>
        <dbReference type="Proteomes" id="UP000431401"/>
    </source>
</evidence>
<comment type="cofactor">
    <cofactor evidence="8">
        <name>Mg(2+)</name>
        <dbReference type="ChEBI" id="CHEBI:18420"/>
    </cofactor>
</comment>
<dbReference type="InterPro" id="IPR002582">
    <property type="entry name" value="ACPS"/>
</dbReference>
<comment type="subcellular location">
    <subcellularLocation>
        <location evidence="8">Cytoplasm</location>
    </subcellularLocation>
</comment>
<evidence type="ECO:0000256" key="6">
    <source>
        <dbReference type="ARBA" id="ARBA00023098"/>
    </source>
</evidence>
<dbReference type="EC" id="2.7.8.7" evidence="8"/>
<evidence type="ECO:0000256" key="1">
    <source>
        <dbReference type="ARBA" id="ARBA00022516"/>
    </source>
</evidence>
<keyword evidence="3 8" id="KW-0479">Metal-binding</keyword>